<dbReference type="GO" id="GO:0042597">
    <property type="term" value="C:periplasmic space"/>
    <property type="evidence" value="ECO:0007669"/>
    <property type="project" value="InterPro"/>
</dbReference>
<dbReference type="InterPro" id="IPR012289">
    <property type="entry name" value="Lytic_TGlycosylase_superhlx_L"/>
</dbReference>
<keyword evidence="6" id="KW-0961">Cell wall biogenesis/degradation</keyword>
<dbReference type="InterPro" id="IPR008939">
    <property type="entry name" value="Lytic_TGlycosylase_superhlx_U"/>
</dbReference>
<evidence type="ECO:0000313" key="13">
    <source>
        <dbReference type="Proteomes" id="UP000303847"/>
    </source>
</evidence>
<protein>
    <recommendedName>
        <fullName evidence="3">peptidoglycan lytic exotransglycosylase</fullName>
        <ecNumber evidence="3">4.2.2.n1</ecNumber>
    </recommendedName>
</protein>
<gene>
    <name evidence="10" type="ORF">DDT54_04115</name>
    <name evidence="11" type="ORF">EH206_03075</name>
</gene>
<dbReference type="Gene3D" id="1.25.20.10">
    <property type="entry name" value="Bacterial muramidases"/>
    <property type="match status" value="1"/>
</dbReference>
<accession>A0A2U1UVJ5</accession>
<dbReference type="Pfam" id="PF01464">
    <property type="entry name" value="SLT"/>
    <property type="match status" value="1"/>
</dbReference>
<evidence type="ECO:0000256" key="2">
    <source>
        <dbReference type="ARBA" id="ARBA00007734"/>
    </source>
</evidence>
<dbReference type="EC" id="4.2.2.n1" evidence="3"/>
<evidence type="ECO:0000313" key="12">
    <source>
        <dbReference type="Proteomes" id="UP000295985"/>
    </source>
</evidence>
<dbReference type="SUPFAM" id="SSF53955">
    <property type="entry name" value="Lysozyme-like"/>
    <property type="match status" value="1"/>
</dbReference>
<dbReference type="PANTHER" id="PTHR37423:SF5">
    <property type="entry name" value="SOLUBLE LYTIC MUREIN TRANSGLYCOSYLASE"/>
    <property type="match status" value="1"/>
</dbReference>
<comment type="similarity">
    <text evidence="2">Belongs to the transglycosylase Slt family.</text>
</comment>
<dbReference type="AlphaFoldDB" id="A0A2U1UVJ5"/>
<dbReference type="GO" id="GO:0071555">
    <property type="term" value="P:cell wall organization"/>
    <property type="evidence" value="ECO:0007669"/>
    <property type="project" value="UniProtKB-KW"/>
</dbReference>
<dbReference type="Gene3D" id="1.10.530.10">
    <property type="match status" value="1"/>
</dbReference>
<dbReference type="InterPro" id="IPR023346">
    <property type="entry name" value="Lysozyme-like_dom_sf"/>
</dbReference>
<dbReference type="NCBIfam" id="NF008631">
    <property type="entry name" value="PRK11619.1"/>
    <property type="match status" value="1"/>
</dbReference>
<dbReference type="GO" id="GO:0000270">
    <property type="term" value="P:peptidoglycan metabolic process"/>
    <property type="evidence" value="ECO:0007669"/>
    <property type="project" value="InterPro"/>
</dbReference>
<evidence type="ECO:0000256" key="7">
    <source>
        <dbReference type="SAM" id="SignalP"/>
    </source>
</evidence>
<dbReference type="OrthoDB" id="92254at2"/>
<dbReference type="EMBL" id="CP034036">
    <property type="protein sequence ID" value="QCR03282.1"/>
    <property type="molecule type" value="Genomic_DNA"/>
</dbReference>
<dbReference type="EMBL" id="QDKK01000003">
    <property type="protein sequence ID" value="PWC25591.1"/>
    <property type="molecule type" value="Genomic_DNA"/>
</dbReference>
<dbReference type="Gene3D" id="1.10.1240.20">
    <property type="entry name" value="Lytic transglycosylase, superhelical linker domain"/>
    <property type="match status" value="1"/>
</dbReference>
<comment type="catalytic activity">
    <reaction evidence="1">
        <text>Exolytic cleavage of the (1-&gt;4)-beta-glycosidic linkage between N-acetylmuramic acid (MurNAc) and N-acetylglucosamine (GlcNAc) residues in peptidoglycan, from either the reducing or the non-reducing ends of the peptidoglycan chains, with concomitant formation of a 1,6-anhydrobond in the MurNAc residue.</text>
        <dbReference type="EC" id="4.2.2.n1"/>
    </reaction>
</comment>
<dbReference type="Proteomes" id="UP000295985">
    <property type="component" value="Unassembled WGS sequence"/>
</dbReference>
<dbReference type="RefSeq" id="WP_009111352.1">
    <property type="nucleotide sequence ID" value="NZ_CP034036.1"/>
</dbReference>
<reference evidence="11 13" key="2">
    <citation type="submission" date="2018-11" db="EMBL/GenBank/DDBJ databases">
        <title>Genome sequences of Brenneria nigrifluens and Brenneria rubrifaciens.</title>
        <authorList>
            <person name="Poret-Peterson A.T."/>
            <person name="McClean A.E."/>
            <person name="Kluepfel D.A."/>
        </authorList>
    </citation>
    <scope>NUCLEOTIDE SEQUENCE [LARGE SCALE GENOMIC DNA]</scope>
    <source>
        <strain evidence="11 13">ATCC 13028</strain>
    </source>
</reference>
<dbReference type="InterPro" id="IPR037061">
    <property type="entry name" value="Lytic_TGlycoase_superhlx_L_sf"/>
</dbReference>
<dbReference type="InterPro" id="IPR008258">
    <property type="entry name" value="Transglycosylase_SLT_dom_1"/>
</dbReference>
<evidence type="ECO:0000256" key="4">
    <source>
        <dbReference type="ARBA" id="ARBA00022729"/>
    </source>
</evidence>
<dbReference type="PANTHER" id="PTHR37423">
    <property type="entry name" value="SOLUBLE LYTIC MUREIN TRANSGLYCOSYLASE-RELATED"/>
    <property type="match status" value="1"/>
</dbReference>
<proteinExistence type="inferred from homology"/>
<dbReference type="CDD" id="cd13401">
    <property type="entry name" value="Slt70-like"/>
    <property type="match status" value="1"/>
</dbReference>
<evidence type="ECO:0000259" key="8">
    <source>
        <dbReference type="Pfam" id="PF01464"/>
    </source>
</evidence>
<keyword evidence="5" id="KW-0456">Lyase</keyword>
<name>A0A2U1UVJ5_9GAMM</name>
<feature type="chain" id="PRO_5015576300" description="peptidoglycan lytic exotransglycosylase" evidence="7">
    <location>
        <begin position="26"/>
        <end position="642"/>
    </location>
</feature>
<dbReference type="GO" id="GO:0008933">
    <property type="term" value="F:peptidoglycan lytic transglycosylase activity"/>
    <property type="evidence" value="ECO:0007669"/>
    <property type="project" value="InterPro"/>
</dbReference>
<evidence type="ECO:0000256" key="1">
    <source>
        <dbReference type="ARBA" id="ARBA00001420"/>
    </source>
</evidence>
<reference evidence="10 12" key="1">
    <citation type="submission" date="2018-04" db="EMBL/GenBank/DDBJ databases">
        <title>Brenneria corticis sp.nov.</title>
        <authorList>
            <person name="Li Y."/>
        </authorList>
    </citation>
    <scope>NUCLEOTIDE SEQUENCE [LARGE SCALE GENOMIC DNA]</scope>
    <source>
        <strain evidence="10 12">LMG 2694</strain>
    </source>
</reference>
<keyword evidence="4 7" id="KW-0732">Signal</keyword>
<keyword evidence="13" id="KW-1185">Reference proteome</keyword>
<sequence length="642" mass="72749">MVKAGHWWYAIAAVCLAGASGHALADSLDEQRQRYQQVKQAWDSNQLDVVARIMPTLRDYPLYPYLEYRSLTQDLSQVSASQVKQFITTHPTLPPARNLHTSFVNELARRQDWQGLLAFSPQPPKPVAARCNFHYAQWATGQRQGVWEATRDIWLTGRSLPAVCDKLFAVWQQAGEQTPLTTLERMRLAMNEGSSGLVSYLARQLPDDYQTISDALVKLQSDPNTLESFARSTGPTDFTRKVTLSAFSRVARQDADNARSMLPVLVRLQKLSAEERQGMEETIAWRLMGNDATVQQAAWRDEVVRRSASTTLLERRVRMALGTGDRQGLATWLARLPAEARQKDEWRYWQAALLLDQGKRQEGEALLRALMAERGFYPMVAAQKLREAYPITIKVAVRPDRALAQRPEVARVRELMFWRMDNLARGEWVGLVAGSTPSQQEALARYAFEQRWADLSVQATIVAKLWDHLEERFPLAWNDEFLRATQDKGISQSYAMAIARQESAWNPQARSPVGASGLMQLMPATAQQTAKMSNIAGYGNSSQLFDPQTNILLGTSYLEYVYQTFGRNRILASAAYNAGPSRVNTWLRNSAGRIDAVAFIESIPFSETRGYVKNVLAYDVFYRHFLRQPAGVLTDAEWQRRY</sequence>
<dbReference type="PROSITE" id="PS00922">
    <property type="entry name" value="TRANSGLYCOSYLASE"/>
    <property type="match status" value="1"/>
</dbReference>
<dbReference type="Pfam" id="PF14718">
    <property type="entry name" value="SLT_L"/>
    <property type="match status" value="1"/>
</dbReference>
<evidence type="ECO:0000313" key="10">
    <source>
        <dbReference type="EMBL" id="PWC25591.1"/>
    </source>
</evidence>
<dbReference type="InterPro" id="IPR000189">
    <property type="entry name" value="Transglyc_AS"/>
</dbReference>
<evidence type="ECO:0000256" key="3">
    <source>
        <dbReference type="ARBA" id="ARBA00012587"/>
    </source>
</evidence>
<dbReference type="GO" id="GO:0016020">
    <property type="term" value="C:membrane"/>
    <property type="evidence" value="ECO:0007669"/>
    <property type="project" value="InterPro"/>
</dbReference>
<dbReference type="SUPFAM" id="SSF48435">
    <property type="entry name" value="Bacterial muramidases"/>
    <property type="match status" value="1"/>
</dbReference>
<feature type="domain" description="Transglycosylase SLT" evidence="8">
    <location>
        <begin position="482"/>
        <end position="593"/>
    </location>
</feature>
<dbReference type="GO" id="GO:0004553">
    <property type="term" value="F:hydrolase activity, hydrolyzing O-glycosyl compounds"/>
    <property type="evidence" value="ECO:0007669"/>
    <property type="project" value="InterPro"/>
</dbReference>
<dbReference type="Proteomes" id="UP000303847">
    <property type="component" value="Chromosome"/>
</dbReference>
<feature type="domain" description="Lytic transglycosylase superhelical linker" evidence="9">
    <location>
        <begin position="403"/>
        <end position="469"/>
    </location>
</feature>
<organism evidence="10 12">
    <name type="scientific">Brenneria nigrifluens DSM 30175 = ATCC 13028</name>
    <dbReference type="NCBI Taxonomy" id="1121120"/>
    <lineage>
        <taxon>Bacteria</taxon>
        <taxon>Pseudomonadati</taxon>
        <taxon>Pseudomonadota</taxon>
        <taxon>Gammaproteobacteria</taxon>
        <taxon>Enterobacterales</taxon>
        <taxon>Pectobacteriaceae</taxon>
        <taxon>Brenneria</taxon>
    </lineage>
</organism>
<evidence type="ECO:0000259" key="9">
    <source>
        <dbReference type="Pfam" id="PF14718"/>
    </source>
</evidence>
<evidence type="ECO:0000256" key="5">
    <source>
        <dbReference type="ARBA" id="ARBA00023239"/>
    </source>
</evidence>
<evidence type="ECO:0000313" key="11">
    <source>
        <dbReference type="EMBL" id="QCR03282.1"/>
    </source>
</evidence>
<feature type="signal peptide" evidence="7">
    <location>
        <begin position="1"/>
        <end position="25"/>
    </location>
</feature>
<evidence type="ECO:0000256" key="6">
    <source>
        <dbReference type="ARBA" id="ARBA00023316"/>
    </source>
</evidence>